<evidence type="ECO:0000313" key="1">
    <source>
        <dbReference type="EMBL" id="DAG04081.1"/>
    </source>
</evidence>
<accession>A0A8S5VBD6</accession>
<dbReference type="EMBL" id="BK016237">
    <property type="protein sequence ID" value="DAG04081.1"/>
    <property type="molecule type" value="Genomic_DNA"/>
</dbReference>
<sequence length="113" mass="12522">MATGNNVQDNDFFRLLLALKSNIMRATNVADLAVVENVANDEILCRLLSDNAKKITCVKLKNLTVKKSDVVLVIYTNTDFRSNLKRAKSGQTTQTIEEHDLHSKSYGVIAGII</sequence>
<organism evidence="1">
    <name type="scientific">Myoviridae sp. ctbEa13</name>
    <dbReference type="NCBI Taxonomy" id="2825136"/>
    <lineage>
        <taxon>Viruses</taxon>
        <taxon>Duplodnaviria</taxon>
        <taxon>Heunggongvirae</taxon>
        <taxon>Uroviricota</taxon>
        <taxon>Caudoviricetes</taxon>
    </lineage>
</organism>
<protein>
    <submittedName>
        <fullName evidence="1">Uncharacterized protein</fullName>
    </submittedName>
</protein>
<name>A0A8S5VBD6_9CAUD</name>
<reference evidence="1" key="1">
    <citation type="journal article" date="2021" name="Proc. Natl. Acad. Sci. U.S.A.">
        <title>A Catalog of Tens of Thousands of Viruses from Human Metagenomes Reveals Hidden Associations with Chronic Diseases.</title>
        <authorList>
            <person name="Tisza M.J."/>
            <person name="Buck C.B."/>
        </authorList>
    </citation>
    <scope>NUCLEOTIDE SEQUENCE</scope>
    <source>
        <strain evidence="1">CtbEa13</strain>
    </source>
</reference>
<proteinExistence type="predicted"/>